<dbReference type="InterPro" id="IPR034660">
    <property type="entry name" value="DinB/YfiT-like"/>
</dbReference>
<evidence type="ECO:0000313" key="2">
    <source>
        <dbReference type="EMBL" id="NEA88043.1"/>
    </source>
</evidence>
<dbReference type="RefSeq" id="WP_164334667.1">
    <property type="nucleotide sequence ID" value="NZ_JAAGMD010000538.1"/>
</dbReference>
<dbReference type="EMBL" id="JAAGMD010000538">
    <property type="protein sequence ID" value="NEA88043.1"/>
    <property type="molecule type" value="Genomic_DNA"/>
</dbReference>
<dbReference type="Gene3D" id="1.20.120.450">
    <property type="entry name" value="dinb family like domain"/>
    <property type="match status" value="1"/>
</dbReference>
<evidence type="ECO:0000259" key="1">
    <source>
        <dbReference type="Pfam" id="PF12867"/>
    </source>
</evidence>
<dbReference type="InterPro" id="IPR024775">
    <property type="entry name" value="DinB-like"/>
</dbReference>
<feature type="domain" description="DinB-like" evidence="1">
    <location>
        <begin position="23"/>
        <end position="174"/>
    </location>
</feature>
<sequence length="184" mass="20989">MNVITAPRTEPSPTPRLDLLRGQFDLTWSLFEYHLERLEPEDFLWEPAAHCWTLHPTADGTWEPDFAETEPDPVPVPTIAWVSWHVGWWWSVALNHLQGREPRERTTVVWPGAGAPAVDWLRSLRTEWLTALDRLTEADLDATAPFPWPPDPARTVADMLAWANAELMKNVAEIGQLRLLRAAS</sequence>
<reference evidence="2" key="1">
    <citation type="submission" date="2020-01" db="EMBL/GenBank/DDBJ databases">
        <title>Insect and environment-associated Actinomycetes.</title>
        <authorList>
            <person name="Currrie C."/>
            <person name="Chevrette M."/>
            <person name="Carlson C."/>
            <person name="Stubbendieck R."/>
            <person name="Wendt-Pienkowski E."/>
        </authorList>
    </citation>
    <scope>NUCLEOTIDE SEQUENCE</scope>
    <source>
        <strain evidence="2">SID14436</strain>
    </source>
</reference>
<dbReference type="AlphaFoldDB" id="A0A6G3QX21"/>
<dbReference type="SUPFAM" id="SSF109854">
    <property type="entry name" value="DinB/YfiT-like putative metalloenzymes"/>
    <property type="match status" value="1"/>
</dbReference>
<comment type="caution">
    <text evidence="2">The sequence shown here is derived from an EMBL/GenBank/DDBJ whole genome shotgun (WGS) entry which is preliminary data.</text>
</comment>
<proteinExistence type="predicted"/>
<organism evidence="2">
    <name type="scientific">Streptomyces sp. SID14436</name>
    <dbReference type="NCBI Taxonomy" id="2706070"/>
    <lineage>
        <taxon>Bacteria</taxon>
        <taxon>Bacillati</taxon>
        <taxon>Actinomycetota</taxon>
        <taxon>Actinomycetes</taxon>
        <taxon>Kitasatosporales</taxon>
        <taxon>Streptomycetaceae</taxon>
        <taxon>Streptomyces</taxon>
    </lineage>
</organism>
<dbReference type="Pfam" id="PF12867">
    <property type="entry name" value="DinB_2"/>
    <property type="match status" value="1"/>
</dbReference>
<gene>
    <name evidence="2" type="ORF">G3I53_18880</name>
</gene>
<accession>A0A6G3QX21</accession>
<name>A0A6G3QX21_9ACTN</name>
<protein>
    <submittedName>
        <fullName evidence="2">DinB family protein</fullName>
    </submittedName>
</protein>